<reference evidence="9" key="1">
    <citation type="submission" date="2019-09" db="EMBL/GenBank/DDBJ databases">
        <title>Characterisation of the sponge microbiome using genome-centric metagenomics.</title>
        <authorList>
            <person name="Engelberts J.P."/>
            <person name="Robbins S.J."/>
            <person name="De Goeij J.M."/>
            <person name="Aranda M."/>
            <person name="Bell S.C."/>
            <person name="Webster N.S."/>
        </authorList>
    </citation>
    <scope>NUCLEOTIDE SEQUENCE</scope>
    <source>
        <strain evidence="9">SB0661_bin_32</strain>
    </source>
</reference>
<dbReference type="PROSITE" id="PS50928">
    <property type="entry name" value="ABC_TM1"/>
    <property type="match status" value="1"/>
</dbReference>
<evidence type="ECO:0000256" key="3">
    <source>
        <dbReference type="ARBA" id="ARBA00022475"/>
    </source>
</evidence>
<dbReference type="GO" id="GO:0005886">
    <property type="term" value="C:plasma membrane"/>
    <property type="evidence" value="ECO:0007669"/>
    <property type="project" value="UniProtKB-SubCell"/>
</dbReference>
<proteinExistence type="inferred from homology"/>
<comment type="similarity">
    <text evidence="7">Belongs to the binding-protein-dependent transport system permease family.</text>
</comment>
<name>A0A6B1DB76_9CHLR</name>
<feature type="transmembrane region" description="Helical" evidence="7">
    <location>
        <begin position="139"/>
        <end position="158"/>
    </location>
</feature>
<comment type="subcellular location">
    <subcellularLocation>
        <location evidence="1 7">Cell membrane</location>
        <topology evidence="1 7">Multi-pass membrane protein</topology>
    </subcellularLocation>
</comment>
<evidence type="ECO:0000256" key="7">
    <source>
        <dbReference type="RuleBase" id="RU363032"/>
    </source>
</evidence>
<sequence>MGKSLEVATSKEQIGPVAEELPRRSERSRAWRRYKANRMAVIAGAFIILLCLMAIFADTIVPHDPLEIYSGKRGVGPSSEHLMGFDHVGRDLFSRVIYGSRVALIVGLGASSIAVIIGVMVGVTAGYFSGWPDSLLSRLTDTLMAFPIIALLILLASIVGPSLVTTVVVIGVTSWAIYARVVRAQVLSLKRQEFVVAALAIGASDRRIIFRHILPNVLAPVIVLVTLGVGTIIILEAALSFLGLGIQPPTPSWGGTLSDGRAFILLFPHIAMAPGIMIVLTVLAFNLLGDGLRDALDPRQKDIT</sequence>
<dbReference type="PANTHER" id="PTHR43386">
    <property type="entry name" value="OLIGOPEPTIDE TRANSPORT SYSTEM PERMEASE PROTEIN APPC"/>
    <property type="match status" value="1"/>
</dbReference>
<dbReference type="CDD" id="cd06261">
    <property type="entry name" value="TM_PBP2"/>
    <property type="match status" value="1"/>
</dbReference>
<dbReference type="EMBL" id="VXMH01000076">
    <property type="protein sequence ID" value="MYC96257.1"/>
    <property type="molecule type" value="Genomic_DNA"/>
</dbReference>
<keyword evidence="2 7" id="KW-0813">Transport</keyword>
<feature type="transmembrane region" description="Helical" evidence="7">
    <location>
        <begin position="164"/>
        <end position="182"/>
    </location>
</feature>
<keyword evidence="6 7" id="KW-0472">Membrane</keyword>
<dbReference type="InterPro" id="IPR035906">
    <property type="entry name" value="MetI-like_sf"/>
</dbReference>
<dbReference type="Gene3D" id="1.10.3720.10">
    <property type="entry name" value="MetI-like"/>
    <property type="match status" value="1"/>
</dbReference>
<feature type="transmembrane region" description="Helical" evidence="7">
    <location>
        <begin position="39"/>
        <end position="57"/>
    </location>
</feature>
<keyword evidence="3" id="KW-1003">Cell membrane</keyword>
<evidence type="ECO:0000259" key="8">
    <source>
        <dbReference type="PROSITE" id="PS50928"/>
    </source>
</evidence>
<keyword evidence="5 7" id="KW-1133">Transmembrane helix</keyword>
<dbReference type="InterPro" id="IPR000515">
    <property type="entry name" value="MetI-like"/>
</dbReference>
<dbReference type="InterPro" id="IPR025966">
    <property type="entry name" value="OppC_N"/>
</dbReference>
<evidence type="ECO:0000256" key="4">
    <source>
        <dbReference type="ARBA" id="ARBA00022692"/>
    </source>
</evidence>
<dbReference type="InterPro" id="IPR050366">
    <property type="entry name" value="BP-dependent_transpt_permease"/>
</dbReference>
<feature type="transmembrane region" description="Helical" evidence="7">
    <location>
        <begin position="262"/>
        <end position="289"/>
    </location>
</feature>
<evidence type="ECO:0000256" key="5">
    <source>
        <dbReference type="ARBA" id="ARBA00022989"/>
    </source>
</evidence>
<dbReference type="Pfam" id="PF00528">
    <property type="entry name" value="BPD_transp_1"/>
    <property type="match status" value="1"/>
</dbReference>
<evidence type="ECO:0000313" key="9">
    <source>
        <dbReference type="EMBL" id="MYC96257.1"/>
    </source>
</evidence>
<keyword evidence="4 7" id="KW-0812">Transmembrane</keyword>
<accession>A0A6B1DB76</accession>
<dbReference type="GO" id="GO:0055085">
    <property type="term" value="P:transmembrane transport"/>
    <property type="evidence" value="ECO:0007669"/>
    <property type="project" value="InterPro"/>
</dbReference>
<evidence type="ECO:0000256" key="2">
    <source>
        <dbReference type="ARBA" id="ARBA00022448"/>
    </source>
</evidence>
<organism evidence="9">
    <name type="scientific">Caldilineaceae bacterium SB0661_bin_32</name>
    <dbReference type="NCBI Taxonomy" id="2605255"/>
    <lineage>
        <taxon>Bacteria</taxon>
        <taxon>Bacillati</taxon>
        <taxon>Chloroflexota</taxon>
        <taxon>Caldilineae</taxon>
        <taxon>Caldilineales</taxon>
        <taxon>Caldilineaceae</taxon>
    </lineage>
</organism>
<comment type="caution">
    <text evidence="9">The sequence shown here is derived from an EMBL/GenBank/DDBJ whole genome shotgun (WGS) entry which is preliminary data.</text>
</comment>
<evidence type="ECO:0000256" key="6">
    <source>
        <dbReference type="ARBA" id="ARBA00023136"/>
    </source>
</evidence>
<dbReference type="PANTHER" id="PTHR43386:SF1">
    <property type="entry name" value="D,D-DIPEPTIDE TRANSPORT SYSTEM PERMEASE PROTEIN DDPC-RELATED"/>
    <property type="match status" value="1"/>
</dbReference>
<dbReference type="Pfam" id="PF12911">
    <property type="entry name" value="OppC_N"/>
    <property type="match status" value="1"/>
</dbReference>
<dbReference type="SUPFAM" id="SSF161098">
    <property type="entry name" value="MetI-like"/>
    <property type="match status" value="1"/>
</dbReference>
<feature type="transmembrane region" description="Helical" evidence="7">
    <location>
        <begin position="217"/>
        <end position="242"/>
    </location>
</feature>
<evidence type="ECO:0000256" key="1">
    <source>
        <dbReference type="ARBA" id="ARBA00004651"/>
    </source>
</evidence>
<dbReference type="AlphaFoldDB" id="A0A6B1DB76"/>
<feature type="transmembrane region" description="Helical" evidence="7">
    <location>
        <begin position="102"/>
        <end position="127"/>
    </location>
</feature>
<gene>
    <name evidence="9" type="ORF">F4X14_14935</name>
</gene>
<feature type="domain" description="ABC transmembrane type-1" evidence="8">
    <location>
        <begin position="100"/>
        <end position="289"/>
    </location>
</feature>
<protein>
    <submittedName>
        <fullName evidence="9">ABC transporter permease</fullName>
    </submittedName>
</protein>